<reference evidence="2" key="1">
    <citation type="journal article" date="2017" name="Nat. Ecol. Evol.">
        <title>Genome expansion and lineage-specific genetic innovations in the forest pathogenic fungi Armillaria.</title>
        <authorList>
            <person name="Sipos G."/>
            <person name="Prasanna A.N."/>
            <person name="Walter M.C."/>
            <person name="O'Connor E."/>
            <person name="Balint B."/>
            <person name="Krizsan K."/>
            <person name="Kiss B."/>
            <person name="Hess J."/>
            <person name="Varga T."/>
            <person name="Slot J."/>
            <person name="Riley R."/>
            <person name="Boka B."/>
            <person name="Rigling D."/>
            <person name="Barry K."/>
            <person name="Lee J."/>
            <person name="Mihaltcheva S."/>
            <person name="LaButti K."/>
            <person name="Lipzen A."/>
            <person name="Waldron R."/>
            <person name="Moloney N.M."/>
            <person name="Sperisen C."/>
            <person name="Kredics L."/>
            <person name="Vagvoelgyi C."/>
            <person name="Patrignani A."/>
            <person name="Fitzpatrick D."/>
            <person name="Nagy I."/>
            <person name="Doyle S."/>
            <person name="Anderson J.B."/>
            <person name="Grigoriev I.V."/>
            <person name="Gueldener U."/>
            <person name="Muensterkoetter M."/>
            <person name="Nagy L.G."/>
        </authorList>
    </citation>
    <scope>NUCLEOTIDE SEQUENCE [LARGE SCALE GENOMIC DNA]</scope>
    <source>
        <strain evidence="2">Ar21-2</strain>
    </source>
</reference>
<accession>A0A2H3CM74</accession>
<proteinExistence type="predicted"/>
<keyword evidence="2" id="KW-1185">Reference proteome</keyword>
<dbReference type="OMA" id="LEEYTKW"/>
<dbReference type="AlphaFoldDB" id="A0A2H3CM74"/>
<name>A0A2H3CM74_ARMGA</name>
<evidence type="ECO:0000313" key="1">
    <source>
        <dbReference type="EMBL" id="PBK79498.1"/>
    </source>
</evidence>
<dbReference type="InParanoid" id="A0A2H3CM74"/>
<protein>
    <submittedName>
        <fullName evidence="1">Uncharacterized protein</fullName>
    </submittedName>
</protein>
<dbReference type="EMBL" id="KZ293773">
    <property type="protein sequence ID" value="PBK79498.1"/>
    <property type="molecule type" value="Genomic_DNA"/>
</dbReference>
<sequence length="80" mass="9352">MIAKPRTLLHVAISVEFLKWKDRLYKDVPPEPEWDSSVDEATRQAREEGYMAKVNAATKDVLEEYTKWRANNDEALDESR</sequence>
<organism evidence="1 2">
    <name type="scientific">Armillaria gallica</name>
    <name type="common">Bulbous honey fungus</name>
    <name type="synonym">Armillaria bulbosa</name>
    <dbReference type="NCBI Taxonomy" id="47427"/>
    <lineage>
        <taxon>Eukaryota</taxon>
        <taxon>Fungi</taxon>
        <taxon>Dikarya</taxon>
        <taxon>Basidiomycota</taxon>
        <taxon>Agaricomycotina</taxon>
        <taxon>Agaricomycetes</taxon>
        <taxon>Agaricomycetidae</taxon>
        <taxon>Agaricales</taxon>
        <taxon>Marasmiineae</taxon>
        <taxon>Physalacriaceae</taxon>
        <taxon>Armillaria</taxon>
    </lineage>
</organism>
<gene>
    <name evidence="1" type="ORF">ARMGADRAFT_1021486</name>
</gene>
<dbReference type="Proteomes" id="UP000217790">
    <property type="component" value="Unassembled WGS sequence"/>
</dbReference>
<evidence type="ECO:0000313" key="2">
    <source>
        <dbReference type="Proteomes" id="UP000217790"/>
    </source>
</evidence>
<dbReference type="OrthoDB" id="2926209at2759"/>